<dbReference type="GO" id="GO:0008251">
    <property type="term" value="F:tRNA-specific adenosine deaminase activity"/>
    <property type="evidence" value="ECO:0007669"/>
    <property type="project" value="TreeGrafter"/>
</dbReference>
<dbReference type="GO" id="GO:0003726">
    <property type="term" value="F:double-stranded RNA adenosine deaminase activity"/>
    <property type="evidence" value="ECO:0007669"/>
    <property type="project" value="TreeGrafter"/>
</dbReference>
<dbReference type="PANTHER" id="PTHR10910:SF62">
    <property type="entry name" value="AT07585P-RELATED"/>
    <property type="match status" value="1"/>
</dbReference>
<name>A0A2I0AR54_9ASPA</name>
<reference evidence="1 2" key="1">
    <citation type="journal article" date="2017" name="Nature">
        <title>The Apostasia genome and the evolution of orchids.</title>
        <authorList>
            <person name="Zhang G.Q."/>
            <person name="Liu K.W."/>
            <person name="Li Z."/>
            <person name="Lohaus R."/>
            <person name="Hsiao Y.Y."/>
            <person name="Niu S.C."/>
            <person name="Wang J.Y."/>
            <person name="Lin Y.C."/>
            <person name="Xu Q."/>
            <person name="Chen L.J."/>
            <person name="Yoshida K."/>
            <person name="Fujiwara S."/>
            <person name="Wang Z.W."/>
            <person name="Zhang Y.Q."/>
            <person name="Mitsuda N."/>
            <person name="Wang M."/>
            <person name="Liu G.H."/>
            <person name="Pecoraro L."/>
            <person name="Huang H.X."/>
            <person name="Xiao X.J."/>
            <person name="Lin M."/>
            <person name="Wu X.Y."/>
            <person name="Wu W.L."/>
            <person name="Chen Y.Y."/>
            <person name="Chang S.B."/>
            <person name="Sakamoto S."/>
            <person name="Ohme-Takagi M."/>
            <person name="Yagi M."/>
            <person name="Zeng S.J."/>
            <person name="Shen C.Y."/>
            <person name="Yeh C.M."/>
            <person name="Luo Y.B."/>
            <person name="Tsai W.C."/>
            <person name="Van de Peer Y."/>
            <person name="Liu Z.J."/>
        </authorList>
    </citation>
    <scope>NUCLEOTIDE SEQUENCE [LARGE SCALE GENOMIC DNA]</scope>
    <source>
        <strain evidence="2">cv. Shenzhen</strain>
        <tissue evidence="1">Stem</tissue>
    </source>
</reference>
<dbReference type="Proteomes" id="UP000236161">
    <property type="component" value="Unassembled WGS sequence"/>
</dbReference>
<sequence>MWPIVTSGSTLVHLEHTREGPRGISITGARRRIEEILRRKAAIKEPASNRLCRTARSQREANRSHSYVNFLKSCAATLFNRNHGYSDDNGLCSHDAMLSYTVLEGRRHVHTKDRRIAGSKHTVTHYPSTLYFKLASYSKKRGKYTQVPGFKAQSNSAKQEKEWGERLSNIVHSLYRLLPKKGKPHGLETTALAAFLLSSPSDALVVVALGMGTKCIGKPLLSPNGYAEIVARRTLLI</sequence>
<evidence type="ECO:0000313" key="1">
    <source>
        <dbReference type="EMBL" id="PKA58035.1"/>
    </source>
</evidence>
<dbReference type="STRING" id="1088818.A0A2I0AR54"/>
<keyword evidence="2" id="KW-1185">Reference proteome</keyword>
<evidence type="ECO:0000313" key="2">
    <source>
        <dbReference type="Proteomes" id="UP000236161"/>
    </source>
</evidence>
<dbReference type="GO" id="GO:0006382">
    <property type="term" value="P:adenosine to inosine editing"/>
    <property type="evidence" value="ECO:0007669"/>
    <property type="project" value="TreeGrafter"/>
</dbReference>
<gene>
    <name evidence="1" type="ORF">AXF42_Ash020797</name>
</gene>
<keyword evidence="1" id="KW-0378">Hydrolase</keyword>
<dbReference type="GO" id="GO:0005737">
    <property type="term" value="C:cytoplasm"/>
    <property type="evidence" value="ECO:0007669"/>
    <property type="project" value="TreeGrafter"/>
</dbReference>
<dbReference type="EC" id="3.5.4.-" evidence="1"/>
<dbReference type="OrthoDB" id="10268011at2759"/>
<organism evidence="1 2">
    <name type="scientific">Apostasia shenzhenica</name>
    <dbReference type="NCBI Taxonomy" id="1088818"/>
    <lineage>
        <taxon>Eukaryota</taxon>
        <taxon>Viridiplantae</taxon>
        <taxon>Streptophyta</taxon>
        <taxon>Embryophyta</taxon>
        <taxon>Tracheophyta</taxon>
        <taxon>Spermatophyta</taxon>
        <taxon>Magnoliopsida</taxon>
        <taxon>Liliopsida</taxon>
        <taxon>Asparagales</taxon>
        <taxon>Orchidaceae</taxon>
        <taxon>Apostasioideae</taxon>
        <taxon>Apostasia</taxon>
    </lineage>
</organism>
<protein>
    <submittedName>
        <fullName evidence="1">tRNA-specific adenosine deaminase 1</fullName>
        <ecNumber evidence="1">3.5.4.-</ecNumber>
    </submittedName>
</protein>
<dbReference type="AlphaFoldDB" id="A0A2I0AR54"/>
<dbReference type="GO" id="GO:0005730">
    <property type="term" value="C:nucleolus"/>
    <property type="evidence" value="ECO:0007669"/>
    <property type="project" value="TreeGrafter"/>
</dbReference>
<dbReference type="PANTHER" id="PTHR10910">
    <property type="entry name" value="EUKARYOTE SPECIFIC DSRNA BINDING PROTEIN"/>
    <property type="match status" value="1"/>
</dbReference>
<proteinExistence type="predicted"/>
<dbReference type="GO" id="GO:0003725">
    <property type="term" value="F:double-stranded RNA binding"/>
    <property type="evidence" value="ECO:0007669"/>
    <property type="project" value="TreeGrafter"/>
</dbReference>
<dbReference type="GO" id="GO:0006396">
    <property type="term" value="P:RNA processing"/>
    <property type="evidence" value="ECO:0007669"/>
    <property type="project" value="TreeGrafter"/>
</dbReference>
<accession>A0A2I0AR54</accession>
<dbReference type="EMBL" id="KZ451958">
    <property type="protein sequence ID" value="PKA58035.1"/>
    <property type="molecule type" value="Genomic_DNA"/>
</dbReference>